<evidence type="ECO:0000313" key="8">
    <source>
        <dbReference type="EMBL" id="HIU02694.1"/>
    </source>
</evidence>
<organism evidence="8 9">
    <name type="scientific">Candidatus Onthocola gallistercoris</name>
    <dbReference type="NCBI Taxonomy" id="2840876"/>
    <lineage>
        <taxon>Bacteria</taxon>
        <taxon>Bacillati</taxon>
        <taxon>Bacillota</taxon>
        <taxon>Bacilli</taxon>
        <taxon>Candidatus Onthocola</taxon>
    </lineage>
</organism>
<gene>
    <name evidence="7" type="primary">aroK</name>
    <name evidence="8" type="ORF">IAB63_05525</name>
</gene>
<protein>
    <recommendedName>
        <fullName evidence="7">Shikimate kinase</fullName>
        <shortName evidence="7">SK</shortName>
        <ecNumber evidence="7">2.7.1.71</ecNumber>
    </recommendedName>
</protein>
<dbReference type="GO" id="GO:0009423">
    <property type="term" value="P:chorismate biosynthetic process"/>
    <property type="evidence" value="ECO:0007669"/>
    <property type="project" value="UniProtKB-UniRule"/>
</dbReference>
<reference evidence="8" key="1">
    <citation type="submission" date="2020-10" db="EMBL/GenBank/DDBJ databases">
        <authorList>
            <person name="Gilroy R."/>
        </authorList>
    </citation>
    <scope>NUCLEOTIDE SEQUENCE</scope>
    <source>
        <strain evidence="8">CHK187-14744</strain>
    </source>
</reference>
<evidence type="ECO:0000256" key="1">
    <source>
        <dbReference type="ARBA" id="ARBA00022605"/>
    </source>
</evidence>
<dbReference type="Proteomes" id="UP000824164">
    <property type="component" value="Unassembled WGS sequence"/>
</dbReference>
<evidence type="ECO:0000256" key="2">
    <source>
        <dbReference type="ARBA" id="ARBA00022679"/>
    </source>
</evidence>
<evidence type="ECO:0000256" key="6">
    <source>
        <dbReference type="ARBA" id="ARBA00023141"/>
    </source>
</evidence>
<dbReference type="AlphaFoldDB" id="A0A9D1HGU0"/>
<proteinExistence type="inferred from homology"/>
<dbReference type="CDD" id="cd00464">
    <property type="entry name" value="SK"/>
    <property type="match status" value="1"/>
</dbReference>
<dbReference type="GO" id="GO:0004765">
    <property type="term" value="F:shikimate kinase activity"/>
    <property type="evidence" value="ECO:0007669"/>
    <property type="project" value="UniProtKB-UniRule"/>
</dbReference>
<evidence type="ECO:0000256" key="4">
    <source>
        <dbReference type="ARBA" id="ARBA00022777"/>
    </source>
</evidence>
<dbReference type="GO" id="GO:0000287">
    <property type="term" value="F:magnesium ion binding"/>
    <property type="evidence" value="ECO:0007669"/>
    <property type="project" value="UniProtKB-UniRule"/>
</dbReference>
<dbReference type="GO" id="GO:0009073">
    <property type="term" value="P:aromatic amino acid family biosynthetic process"/>
    <property type="evidence" value="ECO:0007669"/>
    <property type="project" value="UniProtKB-KW"/>
</dbReference>
<dbReference type="GO" id="GO:0005829">
    <property type="term" value="C:cytosol"/>
    <property type="evidence" value="ECO:0007669"/>
    <property type="project" value="TreeGrafter"/>
</dbReference>
<feature type="binding site" evidence="7">
    <location>
        <begin position="3"/>
        <end position="8"/>
    </location>
    <ligand>
        <name>ATP</name>
        <dbReference type="ChEBI" id="CHEBI:30616"/>
    </ligand>
</feature>
<keyword evidence="2 7" id="KW-0808">Transferase</keyword>
<comment type="pathway">
    <text evidence="7">Metabolic intermediate biosynthesis; chorismate biosynthesis; chorismate from D-erythrose 4-phosphate and phosphoenolpyruvate: step 5/7.</text>
</comment>
<reference evidence="8" key="2">
    <citation type="journal article" date="2021" name="PeerJ">
        <title>Extensive microbial diversity within the chicken gut microbiome revealed by metagenomics and culture.</title>
        <authorList>
            <person name="Gilroy R."/>
            <person name="Ravi A."/>
            <person name="Getino M."/>
            <person name="Pursley I."/>
            <person name="Horton D.L."/>
            <person name="Alikhan N.F."/>
            <person name="Baker D."/>
            <person name="Gharbi K."/>
            <person name="Hall N."/>
            <person name="Watson M."/>
            <person name="Adriaenssens E.M."/>
            <person name="Foster-Nyarko E."/>
            <person name="Jarju S."/>
            <person name="Secka A."/>
            <person name="Antonio M."/>
            <person name="Oren A."/>
            <person name="Chaudhuri R.R."/>
            <person name="La Ragione R."/>
            <person name="Hildebrand F."/>
            <person name="Pallen M.J."/>
        </authorList>
    </citation>
    <scope>NUCLEOTIDE SEQUENCE</scope>
    <source>
        <strain evidence="8">CHK187-14744</strain>
    </source>
</reference>
<dbReference type="Gene3D" id="3.40.50.300">
    <property type="entry name" value="P-loop containing nucleotide triphosphate hydrolases"/>
    <property type="match status" value="1"/>
</dbReference>
<keyword evidence="7" id="KW-0460">Magnesium</keyword>
<feature type="binding site" evidence="7">
    <location>
        <position position="125"/>
    </location>
    <ligand>
        <name>substrate</name>
    </ligand>
</feature>
<comment type="subcellular location">
    <subcellularLocation>
        <location evidence="7">Cytoplasm</location>
    </subcellularLocation>
</comment>
<name>A0A9D1HGU0_9FIRM</name>
<dbReference type="HAMAP" id="MF_00109">
    <property type="entry name" value="Shikimate_kinase"/>
    <property type="match status" value="1"/>
</dbReference>
<feature type="binding site" evidence="7">
    <location>
        <position position="7"/>
    </location>
    <ligand>
        <name>Mg(2+)</name>
        <dbReference type="ChEBI" id="CHEBI:18420"/>
    </ligand>
</feature>
<feature type="binding site" evidence="7">
    <location>
        <position position="25"/>
    </location>
    <ligand>
        <name>substrate</name>
    </ligand>
</feature>
<dbReference type="InterPro" id="IPR027417">
    <property type="entry name" value="P-loop_NTPase"/>
</dbReference>
<dbReference type="InterPro" id="IPR000623">
    <property type="entry name" value="Shikimate_kinase/TSH1"/>
</dbReference>
<evidence type="ECO:0000256" key="7">
    <source>
        <dbReference type="HAMAP-Rule" id="MF_00109"/>
    </source>
</evidence>
<accession>A0A9D1HGU0</accession>
<dbReference type="PRINTS" id="PR01100">
    <property type="entry name" value="SHIKIMTKNASE"/>
</dbReference>
<evidence type="ECO:0000313" key="9">
    <source>
        <dbReference type="Proteomes" id="UP000824164"/>
    </source>
</evidence>
<feature type="binding site" evidence="7">
    <location>
        <position position="108"/>
    </location>
    <ligand>
        <name>ATP</name>
        <dbReference type="ChEBI" id="CHEBI:30616"/>
    </ligand>
</feature>
<feature type="binding site" evidence="7">
    <location>
        <position position="70"/>
    </location>
    <ligand>
        <name>substrate</name>
    </ligand>
</feature>
<dbReference type="PANTHER" id="PTHR21087:SF16">
    <property type="entry name" value="SHIKIMATE KINASE 1, CHLOROPLASTIC"/>
    <property type="match status" value="1"/>
</dbReference>
<dbReference type="GO" id="GO:0005524">
    <property type="term" value="F:ATP binding"/>
    <property type="evidence" value="ECO:0007669"/>
    <property type="project" value="UniProtKB-UniRule"/>
</dbReference>
<keyword evidence="6 7" id="KW-0057">Aromatic amino acid biosynthesis</keyword>
<dbReference type="EC" id="2.7.1.71" evidence="7"/>
<dbReference type="EMBL" id="DVLT01000038">
    <property type="protein sequence ID" value="HIU02694.1"/>
    <property type="molecule type" value="Genomic_DNA"/>
</dbReference>
<keyword evidence="7" id="KW-0479">Metal-binding</keyword>
<comment type="caution">
    <text evidence="7">Lacks conserved residue(s) required for the propagation of feature annotation.</text>
</comment>
<keyword evidence="5 7" id="KW-0067">ATP-binding</keyword>
<comment type="subunit">
    <text evidence="7">Monomer.</text>
</comment>
<evidence type="ECO:0000256" key="5">
    <source>
        <dbReference type="ARBA" id="ARBA00022840"/>
    </source>
</evidence>
<dbReference type="PANTHER" id="PTHR21087">
    <property type="entry name" value="SHIKIMATE KINASE"/>
    <property type="match status" value="1"/>
</dbReference>
<keyword evidence="1 7" id="KW-0028">Amino-acid biosynthesis</keyword>
<dbReference type="Pfam" id="PF01202">
    <property type="entry name" value="SKI"/>
    <property type="match status" value="1"/>
</dbReference>
<comment type="function">
    <text evidence="7">Catalyzes the specific phosphorylation of the 3-hydroxyl group of shikimic acid using ATP as a cosubstrate.</text>
</comment>
<comment type="cofactor">
    <cofactor evidence="7">
        <name>Mg(2+)</name>
        <dbReference type="ChEBI" id="CHEBI:18420"/>
    </cofactor>
    <text evidence="7">Binds 1 Mg(2+) ion per subunit.</text>
</comment>
<dbReference type="SUPFAM" id="SSF52540">
    <property type="entry name" value="P-loop containing nucleoside triphosphate hydrolases"/>
    <property type="match status" value="1"/>
</dbReference>
<dbReference type="GO" id="GO:0008652">
    <property type="term" value="P:amino acid biosynthetic process"/>
    <property type="evidence" value="ECO:0007669"/>
    <property type="project" value="UniProtKB-KW"/>
</dbReference>
<comment type="catalytic activity">
    <reaction evidence="7">
        <text>shikimate + ATP = 3-phosphoshikimate + ADP + H(+)</text>
        <dbReference type="Rhea" id="RHEA:13121"/>
        <dbReference type="ChEBI" id="CHEBI:15378"/>
        <dbReference type="ChEBI" id="CHEBI:30616"/>
        <dbReference type="ChEBI" id="CHEBI:36208"/>
        <dbReference type="ChEBI" id="CHEBI:145989"/>
        <dbReference type="ChEBI" id="CHEBI:456216"/>
        <dbReference type="EC" id="2.7.1.71"/>
    </reaction>
</comment>
<keyword evidence="4 7" id="KW-0418">Kinase</keyword>
<keyword evidence="7" id="KW-0963">Cytoplasm</keyword>
<dbReference type="InterPro" id="IPR031322">
    <property type="entry name" value="Shikimate/glucono_kinase"/>
</dbReference>
<evidence type="ECO:0000256" key="3">
    <source>
        <dbReference type="ARBA" id="ARBA00022741"/>
    </source>
</evidence>
<comment type="similarity">
    <text evidence="7">Belongs to the shikimate kinase family.</text>
</comment>
<comment type="caution">
    <text evidence="8">The sequence shown here is derived from an EMBL/GenBank/DDBJ whole genome shotgun (WGS) entry which is preliminary data.</text>
</comment>
<keyword evidence="3 7" id="KW-0547">Nucleotide-binding</keyword>
<sequence>MPGAGKSTLGVVLAKIMNYGFVDSDLRIQAQEGKKLYELIEEYGIEGFLKIEDQVNRHICDNQVVIATGGSAVYNEVSMEYLRSTGLVVYLCISCDALKERLGDLDQRGVVLKKGFTVEDLYEERRPYYERYADIIVDLDGLSMEEAIRKLVYEINAYKE</sequence>